<proteinExistence type="predicted"/>
<dbReference type="AlphaFoldDB" id="A0ABD1YK01"/>
<reference evidence="2 3" key="1">
    <citation type="submission" date="2024-09" db="EMBL/GenBank/DDBJ databases">
        <title>Chromosome-scale assembly of Riccia fluitans.</title>
        <authorList>
            <person name="Paukszto L."/>
            <person name="Sawicki J."/>
            <person name="Karawczyk K."/>
            <person name="Piernik-Szablinska J."/>
            <person name="Szczecinska M."/>
            <person name="Mazdziarz M."/>
        </authorList>
    </citation>
    <scope>NUCLEOTIDE SEQUENCE [LARGE SCALE GENOMIC DNA]</scope>
    <source>
        <strain evidence="2">Rf_01</strain>
        <tissue evidence="2">Aerial parts of the thallus</tissue>
    </source>
</reference>
<accession>A0ABD1YK01</accession>
<name>A0ABD1YK01_9MARC</name>
<dbReference type="EMBL" id="JBHFFA010000004">
    <property type="protein sequence ID" value="KAL2631010.1"/>
    <property type="molecule type" value="Genomic_DNA"/>
</dbReference>
<feature type="compositionally biased region" description="Gly residues" evidence="1">
    <location>
        <begin position="45"/>
        <end position="63"/>
    </location>
</feature>
<sequence>MGAQLSNETPVGVVGEGPLGLGGVRRKSMRPTEPGARASHVVGTGPAGSGEGPGREAVGGGTRRPGRTHAKAQGGVSKERNVAEGGPGPEDASTDHAISGTPEVGSIRYNPQ</sequence>
<feature type="compositionally biased region" description="Gly residues" evidence="1">
    <location>
        <begin position="14"/>
        <end position="23"/>
    </location>
</feature>
<evidence type="ECO:0000313" key="2">
    <source>
        <dbReference type="EMBL" id="KAL2631010.1"/>
    </source>
</evidence>
<keyword evidence="3" id="KW-1185">Reference proteome</keyword>
<evidence type="ECO:0000313" key="3">
    <source>
        <dbReference type="Proteomes" id="UP001605036"/>
    </source>
</evidence>
<organism evidence="2 3">
    <name type="scientific">Riccia fluitans</name>
    <dbReference type="NCBI Taxonomy" id="41844"/>
    <lineage>
        <taxon>Eukaryota</taxon>
        <taxon>Viridiplantae</taxon>
        <taxon>Streptophyta</taxon>
        <taxon>Embryophyta</taxon>
        <taxon>Marchantiophyta</taxon>
        <taxon>Marchantiopsida</taxon>
        <taxon>Marchantiidae</taxon>
        <taxon>Marchantiales</taxon>
        <taxon>Ricciaceae</taxon>
        <taxon>Riccia</taxon>
    </lineage>
</organism>
<comment type="caution">
    <text evidence="2">The sequence shown here is derived from an EMBL/GenBank/DDBJ whole genome shotgun (WGS) entry which is preliminary data.</text>
</comment>
<evidence type="ECO:0000256" key="1">
    <source>
        <dbReference type="SAM" id="MobiDB-lite"/>
    </source>
</evidence>
<protein>
    <submittedName>
        <fullName evidence="2">Uncharacterized protein</fullName>
    </submittedName>
</protein>
<dbReference type="Proteomes" id="UP001605036">
    <property type="component" value="Unassembled WGS sequence"/>
</dbReference>
<feature type="region of interest" description="Disordered" evidence="1">
    <location>
        <begin position="1"/>
        <end position="112"/>
    </location>
</feature>
<gene>
    <name evidence="2" type="ORF">R1flu_015696</name>
</gene>